<evidence type="ECO:0000313" key="3">
    <source>
        <dbReference type="Proteomes" id="UP001230908"/>
    </source>
</evidence>
<comment type="caution">
    <text evidence="2">The sequence shown here is derived from an EMBL/GenBank/DDBJ whole genome shotgun (WGS) entry which is preliminary data.</text>
</comment>
<feature type="transmembrane region" description="Helical" evidence="1">
    <location>
        <begin position="25"/>
        <end position="49"/>
    </location>
</feature>
<keyword evidence="1" id="KW-0472">Membrane</keyword>
<protein>
    <submittedName>
        <fullName evidence="2">Uncharacterized protein</fullName>
    </submittedName>
</protein>
<accession>A0ABU0ZDA3</accession>
<dbReference type="EMBL" id="JAVHUY010000008">
    <property type="protein sequence ID" value="MDQ7905023.1"/>
    <property type="molecule type" value="Genomic_DNA"/>
</dbReference>
<name>A0ABU0ZDA3_9ACTN</name>
<keyword evidence="1" id="KW-1133">Transmembrane helix</keyword>
<evidence type="ECO:0000256" key="1">
    <source>
        <dbReference type="SAM" id="Phobius"/>
    </source>
</evidence>
<proteinExistence type="predicted"/>
<gene>
    <name evidence="2" type="ORF">RB614_10865</name>
</gene>
<keyword evidence="3" id="KW-1185">Reference proteome</keyword>
<sequence length="50" mass="5475">MSTSINRRDIVREARSRRACRADRSAAAAFLFVRGLALVVLLFLAGVALL</sequence>
<keyword evidence="1" id="KW-0812">Transmembrane</keyword>
<dbReference type="Proteomes" id="UP001230908">
    <property type="component" value="Unassembled WGS sequence"/>
</dbReference>
<dbReference type="RefSeq" id="WP_308712288.1">
    <property type="nucleotide sequence ID" value="NZ_JAVHUY010000008.1"/>
</dbReference>
<reference evidence="2 3" key="1">
    <citation type="submission" date="2023-08" db="EMBL/GenBank/DDBJ databases">
        <title>Phytohabitans sansha sp. nov., isolated from marine sediment.</title>
        <authorList>
            <person name="Zhao Y."/>
            <person name="Yi K."/>
        </authorList>
    </citation>
    <scope>NUCLEOTIDE SEQUENCE [LARGE SCALE GENOMIC DNA]</scope>
    <source>
        <strain evidence="2 3">ZYX-F-186</strain>
    </source>
</reference>
<evidence type="ECO:0000313" key="2">
    <source>
        <dbReference type="EMBL" id="MDQ7905023.1"/>
    </source>
</evidence>
<organism evidence="2 3">
    <name type="scientific">Phytohabitans maris</name>
    <dbReference type="NCBI Taxonomy" id="3071409"/>
    <lineage>
        <taxon>Bacteria</taxon>
        <taxon>Bacillati</taxon>
        <taxon>Actinomycetota</taxon>
        <taxon>Actinomycetes</taxon>
        <taxon>Micromonosporales</taxon>
        <taxon>Micromonosporaceae</taxon>
    </lineage>
</organism>